<comment type="caution">
    <text evidence="1">The sequence shown here is derived from an EMBL/GenBank/DDBJ whole genome shotgun (WGS) entry which is preliminary data.</text>
</comment>
<keyword evidence="2" id="KW-1185">Reference proteome</keyword>
<evidence type="ECO:0000313" key="2">
    <source>
        <dbReference type="Proteomes" id="UP000315914"/>
    </source>
</evidence>
<organism evidence="1 2">
    <name type="scientific">Bradyrhizobium sacchari</name>
    <dbReference type="NCBI Taxonomy" id="1399419"/>
    <lineage>
        <taxon>Bacteria</taxon>
        <taxon>Pseudomonadati</taxon>
        <taxon>Pseudomonadota</taxon>
        <taxon>Alphaproteobacteria</taxon>
        <taxon>Hyphomicrobiales</taxon>
        <taxon>Nitrobacteraceae</taxon>
        <taxon>Bradyrhizobium</taxon>
    </lineage>
</organism>
<reference evidence="1 2" key="1">
    <citation type="submission" date="2019-06" db="EMBL/GenBank/DDBJ databases">
        <title>Genomic Encyclopedia of Type Strains, Phase IV (KMG-V): Genome sequencing to study the core and pangenomes of soil and plant-associated prokaryotes.</title>
        <authorList>
            <person name="Whitman W."/>
        </authorList>
    </citation>
    <scope>NUCLEOTIDE SEQUENCE [LARGE SCALE GENOMIC DNA]</scope>
    <source>
        <strain evidence="1 2">BR 10556</strain>
    </source>
</reference>
<name>A0A560KGH9_9BRAD</name>
<proteinExistence type="predicted"/>
<dbReference type="Proteomes" id="UP000315914">
    <property type="component" value="Unassembled WGS sequence"/>
</dbReference>
<gene>
    <name evidence="1" type="ORF">FBZ95_102282</name>
</gene>
<evidence type="ECO:0000313" key="1">
    <source>
        <dbReference type="EMBL" id="TWB81064.1"/>
    </source>
</evidence>
<sequence length="70" mass="7393">MAKVIATSANPNLATQLATIREAATSPNCAALALVAAIIENPRRMALPKTAPAAKCVRRFFANNASGRQW</sequence>
<protein>
    <submittedName>
        <fullName evidence="1">Uncharacterized protein</fullName>
    </submittedName>
</protein>
<accession>A0A560KGH9</accession>
<dbReference type="AlphaFoldDB" id="A0A560KGH9"/>
<dbReference type="EMBL" id="VITW01000002">
    <property type="protein sequence ID" value="TWB81064.1"/>
    <property type="molecule type" value="Genomic_DNA"/>
</dbReference>
<dbReference type="RefSeq" id="WP_245326541.1">
    <property type="nucleotide sequence ID" value="NZ_LWIG01000001.1"/>
</dbReference>